<dbReference type="Pfam" id="PF17042">
    <property type="entry name" value="NBD_C"/>
    <property type="match status" value="1"/>
</dbReference>
<feature type="domain" description="Four-carbon acid sugar kinase N-terminal" evidence="7">
    <location>
        <begin position="9"/>
        <end position="250"/>
    </location>
</feature>
<evidence type="ECO:0000256" key="5">
    <source>
        <dbReference type="ARBA" id="ARBA00022840"/>
    </source>
</evidence>
<evidence type="ECO:0000313" key="9">
    <source>
        <dbReference type="EMBL" id="SFG75173.1"/>
    </source>
</evidence>
<keyword evidence="5" id="KW-0067">ATP-binding</keyword>
<evidence type="ECO:0000256" key="1">
    <source>
        <dbReference type="ARBA" id="ARBA00005715"/>
    </source>
</evidence>
<keyword evidence="3" id="KW-0547">Nucleotide-binding</keyword>
<name>A0A1I2UDU6_9BACL</name>
<keyword evidence="10" id="KW-1185">Reference proteome</keyword>
<evidence type="ECO:0000256" key="6">
    <source>
        <dbReference type="ARBA" id="ARBA00023277"/>
    </source>
</evidence>
<protein>
    <submittedName>
        <fullName evidence="9">Uncharacterized conserved protein YgbK, DUF1537 family</fullName>
    </submittedName>
</protein>
<evidence type="ECO:0000256" key="2">
    <source>
        <dbReference type="ARBA" id="ARBA00022679"/>
    </source>
</evidence>
<dbReference type="InterPro" id="IPR031475">
    <property type="entry name" value="NBD_C"/>
</dbReference>
<feature type="domain" description="Four-carbon acid sugar kinase nucleotide binding" evidence="8">
    <location>
        <begin position="274"/>
        <end position="447"/>
    </location>
</feature>
<proteinExistence type="inferred from homology"/>
<organism evidence="9 10">
    <name type="scientific">Sporolactobacillus nakayamae</name>
    <dbReference type="NCBI Taxonomy" id="269670"/>
    <lineage>
        <taxon>Bacteria</taxon>
        <taxon>Bacillati</taxon>
        <taxon>Bacillota</taxon>
        <taxon>Bacilli</taxon>
        <taxon>Bacillales</taxon>
        <taxon>Sporolactobacillaceae</taxon>
        <taxon>Sporolactobacillus</taxon>
    </lineage>
</organism>
<dbReference type="RefSeq" id="WP_093673735.1">
    <property type="nucleotide sequence ID" value="NZ_FOOY01000020.1"/>
</dbReference>
<dbReference type="Pfam" id="PF07005">
    <property type="entry name" value="SBD_N"/>
    <property type="match status" value="1"/>
</dbReference>
<dbReference type="Gene3D" id="3.40.980.20">
    <property type="entry name" value="Four-carbon acid sugar kinase, nucleotide binding domain"/>
    <property type="match status" value="1"/>
</dbReference>
<evidence type="ECO:0000256" key="4">
    <source>
        <dbReference type="ARBA" id="ARBA00022777"/>
    </source>
</evidence>
<dbReference type="InterPro" id="IPR042213">
    <property type="entry name" value="NBD_C_sf"/>
</dbReference>
<keyword evidence="2" id="KW-0808">Transferase</keyword>
<gene>
    <name evidence="9" type="ORF">SAMN02982927_02654</name>
</gene>
<dbReference type="SUPFAM" id="SSF142764">
    <property type="entry name" value="YgbK-like"/>
    <property type="match status" value="1"/>
</dbReference>
<dbReference type="Proteomes" id="UP000198752">
    <property type="component" value="Unassembled WGS sequence"/>
</dbReference>
<dbReference type="STRING" id="269670.SAMN02982927_02654"/>
<evidence type="ECO:0000256" key="3">
    <source>
        <dbReference type="ARBA" id="ARBA00022741"/>
    </source>
</evidence>
<reference evidence="10" key="1">
    <citation type="submission" date="2016-10" db="EMBL/GenBank/DDBJ databases">
        <authorList>
            <person name="Varghese N."/>
            <person name="Submissions S."/>
        </authorList>
    </citation>
    <scope>NUCLEOTIDE SEQUENCE [LARGE SCALE GENOMIC DNA]</scope>
    <source>
        <strain evidence="10">ATCC 700379</strain>
    </source>
</reference>
<sequence>MNDSSIILSFYGDDFTGSTDAMESLTTHGLPTVLFLDVPDPSLLKERFSYARCIGVAGSSRSMTPAQMEQELPSILSKLKALGSDFVHYKVCSTFDSSSSIGNIATVHKMAQKVWNHPIWVPVFAAAPDLNRYTVFGNHFATFDHETYRLDRHPTMSRHPITPMNESDLRFVLKNQGVQGSMELISVLNLDQSEDQLLSILDHKISNQPSVVLFDSLTNEHVKKVGRLIAYSKEKNDPRFIIGSSGVGSAIASLYQGDKRYNEVSETSGADQLLVISGSCSPVTEKQIQWALSHGFEGLSLSFQEIVNASDNQTMKTAILKRAIDQINKGKRLIIYTALGPDDPSIKKNQEQIRKKGQPLSDSSKILGTFLGNLAKIIIKETGLKRLVIAGGDTSSYATRQLDIYALEMIASVAPGAPLCRCYSENPDLDGLELALKSGQFGQEDYFNQVLEK</sequence>
<dbReference type="EMBL" id="FOOY01000020">
    <property type="protein sequence ID" value="SFG75173.1"/>
    <property type="molecule type" value="Genomic_DNA"/>
</dbReference>
<dbReference type="OrthoDB" id="9778478at2"/>
<keyword evidence="4" id="KW-0418">Kinase</keyword>
<dbReference type="GO" id="GO:0005524">
    <property type="term" value="F:ATP binding"/>
    <property type="evidence" value="ECO:0007669"/>
    <property type="project" value="UniProtKB-KW"/>
</dbReference>
<dbReference type="InterPro" id="IPR037051">
    <property type="entry name" value="4-carb_acid_sugar_kinase_N_sf"/>
</dbReference>
<dbReference type="Gene3D" id="3.40.50.10840">
    <property type="entry name" value="Putative sugar-binding, N-terminal domain"/>
    <property type="match status" value="1"/>
</dbReference>
<dbReference type="GO" id="GO:0016301">
    <property type="term" value="F:kinase activity"/>
    <property type="evidence" value="ECO:0007669"/>
    <property type="project" value="UniProtKB-KW"/>
</dbReference>
<accession>A0A1I2UDU6</accession>
<dbReference type="InterPro" id="IPR010737">
    <property type="entry name" value="4-carb_acid_sugar_kinase_N"/>
</dbReference>
<dbReference type="AlphaFoldDB" id="A0A1I2UDU6"/>
<evidence type="ECO:0000259" key="8">
    <source>
        <dbReference type="Pfam" id="PF17042"/>
    </source>
</evidence>
<evidence type="ECO:0000313" key="10">
    <source>
        <dbReference type="Proteomes" id="UP000198752"/>
    </source>
</evidence>
<comment type="similarity">
    <text evidence="1">Belongs to the four-carbon acid sugar kinase family.</text>
</comment>
<keyword evidence="6" id="KW-0119">Carbohydrate metabolism</keyword>
<evidence type="ECO:0000259" key="7">
    <source>
        <dbReference type="Pfam" id="PF07005"/>
    </source>
</evidence>